<name>A0A1J4JYJ2_9EUKA</name>
<keyword evidence="7" id="KW-1185">Reference proteome</keyword>
<reference evidence="6" key="1">
    <citation type="submission" date="2016-10" db="EMBL/GenBank/DDBJ databases">
        <authorList>
            <person name="Benchimol M."/>
            <person name="Almeida L.G."/>
            <person name="Vasconcelos A.T."/>
            <person name="Perreira-Neves A."/>
            <person name="Rosa I.A."/>
            <person name="Tasca T."/>
            <person name="Bogo M.R."/>
            <person name="de Souza W."/>
        </authorList>
    </citation>
    <scope>NUCLEOTIDE SEQUENCE [LARGE SCALE GENOMIC DNA]</scope>
    <source>
        <strain evidence="6">K</strain>
    </source>
</reference>
<dbReference type="Pfam" id="PF00400">
    <property type="entry name" value="WD40"/>
    <property type="match status" value="2"/>
</dbReference>
<evidence type="ECO:0000256" key="5">
    <source>
        <dbReference type="PROSITE-ProRule" id="PRU00221"/>
    </source>
</evidence>
<evidence type="ECO:0000313" key="7">
    <source>
        <dbReference type="Proteomes" id="UP000179807"/>
    </source>
</evidence>
<feature type="repeat" description="WD" evidence="5">
    <location>
        <begin position="76"/>
        <end position="117"/>
    </location>
</feature>
<dbReference type="AlphaFoldDB" id="A0A1J4JYJ2"/>
<dbReference type="GO" id="GO:0032040">
    <property type="term" value="C:small-subunit processome"/>
    <property type="evidence" value="ECO:0007669"/>
    <property type="project" value="TreeGrafter"/>
</dbReference>
<sequence>MNQIFDNDGGECSMSIHRSIFFTLQTKMFTQKKFSLTSCVWVPPCYMVGGTRDGTMYRWTIPEKLEDSTLYPLNSIKKHDGNISFLHWSESMQLLFSGCSDRSVLVWQMNNRTFPSEPLLSIRCFESTPLCIETYTKFLFVVEKRGITILSLGNAKNQIETKQMFKKVTFLTLKNMRGNGYNTICFSPNSTVDNSGYLYAGFENGTILQYDAQLTDNPQFVTAGYAKKVSEFAIFKLTYVPRENLIFVFTYDRHLRIYNPRNNRIINILQNPHNEDFLSACYEDATQQYLLGDRNGHLYIYEFQEMARILYQTQFNTHCDNLITASSGKFLFMQREGVSMIDINRGTVKQSYKIHNGTIFYITLIDDGTSKMIATVGEDKFVRVIDPLSFTPKQPHKIPTNVVVLSAYVGVRERPKNPMIWSVTGHDFGKIFFMNLSDDKHVELPSKHKNSISSISVVMSEMKVIMLSCDYDGYVSTWSIDSILDNFSYAAVSMIKIWKASDKEILASSGQWIDSTPIFATGGNDKLIHIWHESDSNYTETLLQGHTDSVTVLLFEGFFLFSGSEDLTIRIWDIVNNVQLLMIQRLHKFAIRSISHIDGESKFTSSDAGGEVVVYDYIKRKVLWSIKHSSDCKCVYADKQSNRVFACVKSELIPHSLNNAVMNSGLPSLMSMSVLSSRY</sequence>
<dbReference type="InterPro" id="IPR015943">
    <property type="entry name" value="WD40/YVTN_repeat-like_dom_sf"/>
</dbReference>
<accession>A0A1J4JYJ2</accession>
<evidence type="ECO:0008006" key="8">
    <source>
        <dbReference type="Google" id="ProtNLM"/>
    </source>
</evidence>
<keyword evidence="2 5" id="KW-0853">WD repeat</keyword>
<feature type="repeat" description="WD" evidence="5">
    <location>
        <begin position="543"/>
        <end position="582"/>
    </location>
</feature>
<dbReference type="GO" id="GO:0034511">
    <property type="term" value="F:U3 snoRNA binding"/>
    <property type="evidence" value="ECO:0007669"/>
    <property type="project" value="InterPro"/>
</dbReference>
<dbReference type="Gene3D" id="2.130.10.10">
    <property type="entry name" value="YVTN repeat-like/Quinoprotein amine dehydrogenase"/>
    <property type="match status" value="3"/>
</dbReference>
<organism evidence="6 7">
    <name type="scientific">Tritrichomonas foetus</name>
    <dbReference type="NCBI Taxonomy" id="1144522"/>
    <lineage>
        <taxon>Eukaryota</taxon>
        <taxon>Metamonada</taxon>
        <taxon>Parabasalia</taxon>
        <taxon>Tritrichomonadida</taxon>
        <taxon>Tritrichomonadidae</taxon>
        <taxon>Tritrichomonas</taxon>
    </lineage>
</organism>
<dbReference type="PANTHER" id="PTHR19865:SF0">
    <property type="entry name" value="U3 SMALL NUCLEOLAR RNA-INTERACTING PROTEIN 2"/>
    <property type="match status" value="1"/>
</dbReference>
<dbReference type="InterPro" id="IPR019775">
    <property type="entry name" value="WD40_repeat_CS"/>
</dbReference>
<proteinExistence type="predicted"/>
<keyword evidence="4" id="KW-0539">Nucleus</keyword>
<dbReference type="InterPro" id="IPR036322">
    <property type="entry name" value="WD40_repeat_dom_sf"/>
</dbReference>
<dbReference type="PROSITE" id="PS50082">
    <property type="entry name" value="WD_REPEATS_2"/>
    <property type="match status" value="2"/>
</dbReference>
<dbReference type="EMBL" id="MLAK01000816">
    <property type="protein sequence ID" value="OHT03762.1"/>
    <property type="molecule type" value="Genomic_DNA"/>
</dbReference>
<comment type="subcellular location">
    <subcellularLocation>
        <location evidence="1">Nucleus</location>
    </subcellularLocation>
</comment>
<dbReference type="Proteomes" id="UP000179807">
    <property type="component" value="Unassembled WGS sequence"/>
</dbReference>
<dbReference type="PROSITE" id="PS00678">
    <property type="entry name" value="WD_REPEATS_1"/>
    <property type="match status" value="1"/>
</dbReference>
<dbReference type="GeneID" id="94827901"/>
<evidence type="ECO:0000256" key="4">
    <source>
        <dbReference type="ARBA" id="ARBA00023242"/>
    </source>
</evidence>
<dbReference type="OrthoDB" id="63070at2759"/>
<evidence type="ECO:0000256" key="1">
    <source>
        <dbReference type="ARBA" id="ARBA00004123"/>
    </source>
</evidence>
<evidence type="ECO:0000256" key="3">
    <source>
        <dbReference type="ARBA" id="ARBA00022737"/>
    </source>
</evidence>
<dbReference type="VEuPathDB" id="TrichDB:TRFO_06610"/>
<comment type="caution">
    <text evidence="6">The sequence shown here is derived from an EMBL/GenBank/DDBJ whole genome shotgun (WGS) entry which is preliminary data.</text>
</comment>
<dbReference type="InterPro" id="IPR039241">
    <property type="entry name" value="Rrp9-like"/>
</dbReference>
<keyword evidence="3" id="KW-0677">Repeat</keyword>
<evidence type="ECO:0000256" key="2">
    <source>
        <dbReference type="ARBA" id="ARBA00022574"/>
    </source>
</evidence>
<dbReference type="SMART" id="SM00320">
    <property type="entry name" value="WD40"/>
    <property type="match status" value="10"/>
</dbReference>
<dbReference type="SUPFAM" id="SSF50978">
    <property type="entry name" value="WD40 repeat-like"/>
    <property type="match status" value="2"/>
</dbReference>
<gene>
    <name evidence="6" type="ORF">TRFO_06610</name>
</gene>
<protein>
    <recommendedName>
        <fullName evidence="8">WD repeat protein</fullName>
    </recommendedName>
</protein>
<dbReference type="InterPro" id="IPR001680">
    <property type="entry name" value="WD40_rpt"/>
</dbReference>
<evidence type="ECO:0000313" key="6">
    <source>
        <dbReference type="EMBL" id="OHT03762.1"/>
    </source>
</evidence>
<dbReference type="RefSeq" id="XP_068356898.1">
    <property type="nucleotide sequence ID" value="XM_068493197.1"/>
</dbReference>
<dbReference type="PROSITE" id="PS50294">
    <property type="entry name" value="WD_REPEATS_REGION"/>
    <property type="match status" value="2"/>
</dbReference>
<dbReference type="PANTHER" id="PTHR19865">
    <property type="entry name" value="U3 SMALL NUCLEOLAR RNA INTERACTING PROTEIN 2"/>
    <property type="match status" value="1"/>
</dbReference>